<sequence length="145" mass="16056">ICGLCISVQSFYWPSAVLSTCWEPSEQTIRVSYASKAMKNAKQSRCVIGIKGQSPDPDFPVDIWFDSLKSVANVLSKENQQLLKVIAEQQPQSVTELATLTGRAVSNVSRTLKTLDGLGIVRLVSSDYANTKKIELEYQKFLVLV</sequence>
<accession>A0A0F9G4J2</accession>
<proteinExistence type="predicted"/>
<comment type="caution">
    <text evidence="1">The sequence shown here is derived from an EMBL/GenBank/DDBJ whole genome shotgun (WGS) entry which is preliminary data.</text>
</comment>
<dbReference type="EMBL" id="LAZR01019124">
    <property type="protein sequence ID" value="KKL93674.1"/>
    <property type="molecule type" value="Genomic_DNA"/>
</dbReference>
<protein>
    <submittedName>
        <fullName evidence="1">Uncharacterized protein</fullName>
    </submittedName>
</protein>
<dbReference type="SUPFAM" id="SSF46785">
    <property type="entry name" value="Winged helix' DNA-binding domain"/>
    <property type="match status" value="1"/>
</dbReference>
<dbReference type="Pfam" id="PF25212">
    <property type="entry name" value="HVO_A0114"/>
    <property type="match status" value="1"/>
</dbReference>
<organism evidence="1">
    <name type="scientific">marine sediment metagenome</name>
    <dbReference type="NCBI Taxonomy" id="412755"/>
    <lineage>
        <taxon>unclassified sequences</taxon>
        <taxon>metagenomes</taxon>
        <taxon>ecological metagenomes</taxon>
    </lineage>
</organism>
<evidence type="ECO:0000313" key="1">
    <source>
        <dbReference type="EMBL" id="KKL93674.1"/>
    </source>
</evidence>
<dbReference type="AlphaFoldDB" id="A0A0F9G4J2"/>
<dbReference type="Gene3D" id="1.10.10.10">
    <property type="entry name" value="Winged helix-like DNA-binding domain superfamily/Winged helix DNA-binding domain"/>
    <property type="match status" value="1"/>
</dbReference>
<dbReference type="InterPro" id="IPR036388">
    <property type="entry name" value="WH-like_DNA-bd_sf"/>
</dbReference>
<feature type="non-terminal residue" evidence="1">
    <location>
        <position position="1"/>
    </location>
</feature>
<name>A0A0F9G4J2_9ZZZZ</name>
<reference evidence="1" key="1">
    <citation type="journal article" date="2015" name="Nature">
        <title>Complex archaea that bridge the gap between prokaryotes and eukaryotes.</title>
        <authorList>
            <person name="Spang A."/>
            <person name="Saw J.H."/>
            <person name="Jorgensen S.L."/>
            <person name="Zaremba-Niedzwiedzka K."/>
            <person name="Martijn J."/>
            <person name="Lind A.E."/>
            <person name="van Eijk R."/>
            <person name="Schleper C."/>
            <person name="Guy L."/>
            <person name="Ettema T.J."/>
        </authorList>
    </citation>
    <scope>NUCLEOTIDE SEQUENCE</scope>
</reference>
<gene>
    <name evidence="1" type="ORF">LCGC14_1872360</name>
</gene>
<dbReference type="InterPro" id="IPR036390">
    <property type="entry name" value="WH_DNA-bd_sf"/>
</dbReference>